<evidence type="ECO:0000313" key="1">
    <source>
        <dbReference type="EMBL" id="BAO81331.1"/>
    </source>
</evidence>
<evidence type="ECO:0008006" key="3">
    <source>
        <dbReference type="Google" id="ProtNLM"/>
    </source>
</evidence>
<dbReference type="OrthoDB" id="5292580at2"/>
<dbReference type="KEGG" id="cbaa:SRAA_1477"/>
<protein>
    <recommendedName>
        <fullName evidence="3">DUF4197 domain-containing protein</fullName>
    </recommendedName>
</protein>
<dbReference type="STRING" id="1458425.SRAA_1477"/>
<keyword evidence="2" id="KW-1185">Reference proteome</keyword>
<organism evidence="1 2">
    <name type="scientific">Serpentinimonas raichei</name>
    <dbReference type="NCBI Taxonomy" id="1458425"/>
    <lineage>
        <taxon>Bacteria</taxon>
        <taxon>Pseudomonadati</taxon>
        <taxon>Pseudomonadota</taxon>
        <taxon>Betaproteobacteria</taxon>
        <taxon>Burkholderiales</taxon>
        <taxon>Comamonadaceae</taxon>
        <taxon>Serpentinimonas</taxon>
    </lineage>
</organism>
<name>A0A060NHI4_9BURK</name>
<sequence length="229" mass="24997">MPNPILSRRQIVLLLSLVPLSKPQAQGLSAADASAGLRAALERGAESAVRLLGRPDGFLGNPKVRIPLPGALQDLAELLRRMGQGGRVDALETAMNRAAEQATPEARNLLLQAIRTMTIDDARRILTGGDTAATNFFSERTRTPLSTRFLPIVTRATERVELAQRYNDVAGRAARLGLLRPQEANLQQYVTDRALDGIYLTIGEEERKIRQDPVATGSQILQRVFGGLR</sequence>
<dbReference type="AlphaFoldDB" id="A0A060NHI4"/>
<accession>A0A060NHI4</accession>
<proteinExistence type="predicted"/>
<dbReference type="InterPro" id="IPR025245">
    <property type="entry name" value="DUF4197"/>
</dbReference>
<evidence type="ECO:0000313" key="2">
    <source>
        <dbReference type="Proteomes" id="UP000067461"/>
    </source>
</evidence>
<dbReference type="HOGENOM" id="CLU_085032_1_0_4"/>
<dbReference type="Proteomes" id="UP000067461">
    <property type="component" value="Chromosome"/>
</dbReference>
<dbReference type="Pfam" id="PF13852">
    <property type="entry name" value="DUF4197"/>
    <property type="match status" value="1"/>
</dbReference>
<reference evidence="1 2" key="1">
    <citation type="journal article" date="2014" name="Nat. Commun.">
        <title>Physiological and genomic features of highly alkaliphilic hydrogen-utilizing Betaproteobacteria from a continental serpentinizing site.</title>
        <authorList>
            <person name="Suzuki S."/>
            <person name="Kuenen J.G."/>
            <person name="Schipper K."/>
            <person name="van der Velde S."/>
            <person name="Ishii S."/>
            <person name="Wu A."/>
            <person name="Sorokin D.Y."/>
            <person name="Tenney A."/>
            <person name="Meng X.Y."/>
            <person name="Morrill P.L."/>
            <person name="Kamagata Y."/>
            <person name="Muyzer G."/>
            <person name="Nealson K.H."/>
        </authorList>
    </citation>
    <scope>NUCLEOTIDE SEQUENCE [LARGE SCALE GENOMIC DNA]</scope>
    <source>
        <strain evidence="1 2">A1</strain>
    </source>
</reference>
<gene>
    <name evidence="1" type="ORF">SRAA_1477</name>
</gene>
<dbReference type="EMBL" id="AP014568">
    <property type="protein sequence ID" value="BAO81331.1"/>
    <property type="molecule type" value="Genomic_DNA"/>
</dbReference>
<dbReference type="RefSeq" id="WP_045531808.1">
    <property type="nucleotide sequence ID" value="NZ_AP014568.1"/>
</dbReference>